<name>A0A9P1FRW0_9DINO</name>
<comment type="function">
    <text evidence="4">Binds to the catalytic subunit of the cyclin dependent kinases and is essential for their biological function.</text>
</comment>
<dbReference type="SUPFAM" id="SSF55637">
    <property type="entry name" value="Cell cycle regulatory proteins"/>
    <property type="match status" value="1"/>
</dbReference>
<dbReference type="PRINTS" id="PR00296">
    <property type="entry name" value="CYCLINKINASE"/>
</dbReference>
<evidence type="ECO:0000256" key="3">
    <source>
        <dbReference type="ARBA" id="ARBA00023306"/>
    </source>
</evidence>
<reference evidence="5" key="1">
    <citation type="submission" date="2022-10" db="EMBL/GenBank/DDBJ databases">
        <authorList>
            <person name="Chen Y."/>
            <person name="Dougan E. K."/>
            <person name="Chan C."/>
            <person name="Rhodes N."/>
            <person name="Thang M."/>
        </authorList>
    </citation>
    <scope>NUCLEOTIDE SEQUENCE</scope>
</reference>
<sequence>MDLLRMTNMPLALINEDIDYSDKYSDDVYEYRRVTVPRAMLQTFPQGRTMEEWEWRQHGIVMSRGWEHYDHHAPEANVLLFRRVLGTDPRTGLIPPKMALKVQQRLQYVQELEQARQRMIQERMLREQSMGTMDF</sequence>
<organism evidence="5">
    <name type="scientific">Cladocopium goreaui</name>
    <dbReference type="NCBI Taxonomy" id="2562237"/>
    <lineage>
        <taxon>Eukaryota</taxon>
        <taxon>Sar</taxon>
        <taxon>Alveolata</taxon>
        <taxon>Dinophyceae</taxon>
        <taxon>Suessiales</taxon>
        <taxon>Symbiodiniaceae</taxon>
        <taxon>Cladocopium</taxon>
    </lineage>
</organism>
<dbReference type="Gene3D" id="3.30.170.10">
    <property type="entry name" value="Cyclin-dependent kinase, regulatory subunit"/>
    <property type="match status" value="1"/>
</dbReference>
<dbReference type="Proteomes" id="UP001152797">
    <property type="component" value="Unassembled WGS sequence"/>
</dbReference>
<dbReference type="GO" id="GO:0016538">
    <property type="term" value="F:cyclin-dependent protein serine/threonine kinase regulator activity"/>
    <property type="evidence" value="ECO:0007669"/>
    <property type="project" value="InterPro"/>
</dbReference>
<accession>A0A9P1FRW0</accession>
<dbReference type="EMBL" id="CAMXCT030000869">
    <property type="protein sequence ID" value="CAL4771529.1"/>
    <property type="molecule type" value="Genomic_DNA"/>
</dbReference>
<evidence type="ECO:0000313" key="5">
    <source>
        <dbReference type="EMBL" id="CAI3984217.1"/>
    </source>
</evidence>
<evidence type="ECO:0000313" key="7">
    <source>
        <dbReference type="Proteomes" id="UP001152797"/>
    </source>
</evidence>
<dbReference type="OrthoDB" id="440676at2759"/>
<evidence type="ECO:0000256" key="1">
    <source>
        <dbReference type="ARBA" id="ARBA00007782"/>
    </source>
</evidence>
<keyword evidence="2 4" id="KW-0132">Cell division</keyword>
<dbReference type="EMBL" id="CAMXCT020000869">
    <property type="protein sequence ID" value="CAL1137592.1"/>
    <property type="molecule type" value="Genomic_DNA"/>
</dbReference>
<reference evidence="6 7" key="2">
    <citation type="submission" date="2024-05" db="EMBL/GenBank/DDBJ databases">
        <authorList>
            <person name="Chen Y."/>
            <person name="Shah S."/>
            <person name="Dougan E. K."/>
            <person name="Thang M."/>
            <person name="Chan C."/>
        </authorList>
    </citation>
    <scope>NUCLEOTIDE SEQUENCE [LARGE SCALE GENOMIC DNA]</scope>
</reference>
<dbReference type="EMBL" id="CAMXCT010000869">
    <property type="protein sequence ID" value="CAI3984217.1"/>
    <property type="molecule type" value="Genomic_DNA"/>
</dbReference>
<keyword evidence="3 4" id="KW-0131">Cell cycle</keyword>
<proteinExistence type="inferred from homology"/>
<evidence type="ECO:0000313" key="6">
    <source>
        <dbReference type="EMBL" id="CAL4771529.1"/>
    </source>
</evidence>
<dbReference type="Pfam" id="PF01111">
    <property type="entry name" value="CKS"/>
    <property type="match status" value="1"/>
</dbReference>
<dbReference type="SMART" id="SM01084">
    <property type="entry name" value="CKS"/>
    <property type="match status" value="1"/>
</dbReference>
<dbReference type="PANTHER" id="PTHR23415">
    <property type="entry name" value="CYCLIN-DEPENDENT KINASES REGULATORY SUBUNIT/60S RIBOSOME SUBUNIT BIOGENESIS PROTEIN NIP7"/>
    <property type="match status" value="1"/>
</dbReference>
<dbReference type="AlphaFoldDB" id="A0A9P1FRW0"/>
<dbReference type="InterPro" id="IPR036858">
    <property type="entry name" value="Cyclin-dep_kinase_reg-sub_sf"/>
</dbReference>
<keyword evidence="7" id="KW-1185">Reference proteome</keyword>
<dbReference type="InterPro" id="IPR000789">
    <property type="entry name" value="Cyclin-dep_kinase_reg-sub"/>
</dbReference>
<gene>
    <name evidence="5" type="ORF">C1SCF055_LOCUS11764</name>
</gene>
<comment type="similarity">
    <text evidence="1 4">Belongs to the CKS family.</text>
</comment>
<evidence type="ECO:0000256" key="2">
    <source>
        <dbReference type="ARBA" id="ARBA00022618"/>
    </source>
</evidence>
<dbReference type="GO" id="GO:0051301">
    <property type="term" value="P:cell division"/>
    <property type="evidence" value="ECO:0007669"/>
    <property type="project" value="UniProtKB-UniRule"/>
</dbReference>
<evidence type="ECO:0000256" key="4">
    <source>
        <dbReference type="RuleBase" id="RU311113"/>
    </source>
</evidence>
<comment type="caution">
    <text evidence="5">The sequence shown here is derived from an EMBL/GenBank/DDBJ whole genome shotgun (WGS) entry which is preliminary data.</text>
</comment>
<protein>
    <recommendedName>
        <fullName evidence="4">Cyclin-dependent kinases regulatory subunit</fullName>
    </recommendedName>
</protein>